<evidence type="ECO:0000256" key="1">
    <source>
        <dbReference type="SAM" id="Phobius"/>
    </source>
</evidence>
<evidence type="ECO:0000313" key="2">
    <source>
        <dbReference type="EMBL" id="OMD35655.1"/>
    </source>
</evidence>
<keyword evidence="1" id="KW-0472">Membrane</keyword>
<keyword evidence="1" id="KW-1133">Transmembrane helix</keyword>
<keyword evidence="1" id="KW-0812">Transmembrane</keyword>
<sequence length="267" mass="29528">MIKRIIFIISIFVAIGSYLLCSEITAAAVQPTAKPSAITQRSASTAVPNNHTAGTTTLEVNAVVPTDFTRTILVNLNPVNSKTAENVMIRLESINGYLYSMAVKPGVYTMDFINIIGDDASAYDITASDRFTISEGETTRFKLQVAYAPKLYTSALPAEEATEKATEKAVGEKELQHILNNPVVPSEPEPESGSYVMNQSISPMARNERTTNLQEQTTLLPQSAQTVEKRNNAEELRLLLLIFPVLLLGLLVFLYKQIQYKHDYYDC</sequence>
<protein>
    <submittedName>
        <fullName evidence="2">Uncharacterized protein</fullName>
    </submittedName>
</protein>
<comment type="caution">
    <text evidence="2">The sequence shown here is derived from an EMBL/GenBank/DDBJ whole genome shotgun (WGS) entry which is preliminary data.</text>
</comment>
<organism evidence="2 3">
    <name type="scientific">Paenibacillus odorifer</name>
    <dbReference type="NCBI Taxonomy" id="189426"/>
    <lineage>
        <taxon>Bacteria</taxon>
        <taxon>Bacillati</taxon>
        <taxon>Bacillota</taxon>
        <taxon>Bacilli</taxon>
        <taxon>Bacillales</taxon>
        <taxon>Paenibacillaceae</taxon>
        <taxon>Paenibacillus</taxon>
    </lineage>
</organism>
<feature type="transmembrane region" description="Helical" evidence="1">
    <location>
        <begin position="236"/>
        <end position="255"/>
    </location>
</feature>
<reference evidence="2 3" key="1">
    <citation type="submission" date="2016-10" db="EMBL/GenBank/DDBJ databases">
        <title>Paenibacillus species isolates.</title>
        <authorList>
            <person name="Beno S.M."/>
        </authorList>
    </citation>
    <scope>NUCLEOTIDE SEQUENCE [LARGE SCALE GENOMIC DNA]</scope>
    <source>
        <strain evidence="2 3">FSL H7-0710</strain>
    </source>
</reference>
<evidence type="ECO:0000313" key="3">
    <source>
        <dbReference type="Proteomes" id="UP000187439"/>
    </source>
</evidence>
<accession>A0A1R0XKM9</accession>
<proteinExistence type="predicted"/>
<name>A0A1R0XKM9_9BACL</name>
<dbReference type="EMBL" id="MPTC01000037">
    <property type="protein sequence ID" value="OMD35655.1"/>
    <property type="molecule type" value="Genomic_DNA"/>
</dbReference>
<dbReference type="RefSeq" id="WP_076121269.1">
    <property type="nucleotide sequence ID" value="NZ_MPTC01000037.1"/>
</dbReference>
<dbReference type="Proteomes" id="UP000187439">
    <property type="component" value="Unassembled WGS sequence"/>
</dbReference>
<dbReference type="OrthoDB" id="2667144at2"/>
<dbReference type="AlphaFoldDB" id="A0A1R0XKM9"/>
<gene>
    <name evidence="2" type="ORF">BSK52_26510</name>
</gene>